<evidence type="ECO:0000313" key="2">
    <source>
        <dbReference type="Proteomes" id="UP001143856"/>
    </source>
</evidence>
<accession>A0ACC1MLH5</accession>
<comment type="caution">
    <text evidence="1">The sequence shown here is derived from an EMBL/GenBank/DDBJ whole genome shotgun (WGS) entry which is preliminary data.</text>
</comment>
<evidence type="ECO:0000313" key="1">
    <source>
        <dbReference type="EMBL" id="KAJ2967872.1"/>
    </source>
</evidence>
<sequence length="509" mass="55365">MIPDSYTPVAARKIPGVLHLAEQEHIERLLAKYGPVNLVRQVAEDLAQRDLQISNLRRKADARERALRKIILECGLSNLELETKLRLVEQELKAQDESKRGQDEGLSNMMSDAMHDSLSQTISYTGLGIDDGTEATVRASGPNTVKGGNKGTMRGWKDYFWGTGTGRKTSRPASTNGEGAKTVIRNPMPGDRRPPIQEDLFTPPEAGSTQSSSRASSIYSGQGVRKPSASLASMALQLVAGKASNRADSDSLRGRSDSVRQGGSIRNSSAASTKTSVSARAHSSQPGPKALMSMRRATPASTRDQTTMSPVEMDTIFSPRGANPPHLDTYLQTIFSEMPEYLTDKFGFIYDQRRKMRQREAYVAAQMKRGTRAEMLTSGRSGVSPNSLDDSASSTRGSASDDRPGTPNSAEDVVEQGRPKRWQDYLKIATVQTELLSHTPVATSKMEVLEGHEQPKPLGLITNNDRGFVPSASTTAALNSDLSNKPNEEASATLVYEDVEPVKLAQKRS</sequence>
<organism evidence="1 2">
    <name type="scientific">Xylaria curta</name>
    <dbReference type="NCBI Taxonomy" id="42375"/>
    <lineage>
        <taxon>Eukaryota</taxon>
        <taxon>Fungi</taxon>
        <taxon>Dikarya</taxon>
        <taxon>Ascomycota</taxon>
        <taxon>Pezizomycotina</taxon>
        <taxon>Sordariomycetes</taxon>
        <taxon>Xylariomycetidae</taxon>
        <taxon>Xylariales</taxon>
        <taxon>Xylariaceae</taxon>
        <taxon>Xylaria</taxon>
    </lineage>
</organism>
<name>A0ACC1MLH5_9PEZI</name>
<keyword evidence="2" id="KW-1185">Reference proteome</keyword>
<dbReference type="EMBL" id="JAPDGR010004523">
    <property type="protein sequence ID" value="KAJ2967872.1"/>
    <property type="molecule type" value="Genomic_DNA"/>
</dbReference>
<proteinExistence type="predicted"/>
<dbReference type="Proteomes" id="UP001143856">
    <property type="component" value="Unassembled WGS sequence"/>
</dbReference>
<reference evidence="1" key="1">
    <citation type="submission" date="2022-10" db="EMBL/GenBank/DDBJ databases">
        <title>Genome Sequence of Xylaria curta.</title>
        <authorList>
            <person name="Buettner E."/>
        </authorList>
    </citation>
    <scope>NUCLEOTIDE SEQUENCE</scope>
    <source>
        <strain evidence="1">Babe10</strain>
    </source>
</reference>
<protein>
    <submittedName>
        <fullName evidence="1">Uncharacterized protein</fullName>
    </submittedName>
</protein>
<gene>
    <name evidence="1" type="ORF">NUW58_g10347</name>
</gene>